<dbReference type="AlphaFoldDB" id="A0A239DP38"/>
<accession>A0A239DP38</accession>
<evidence type="ECO:0000313" key="1">
    <source>
        <dbReference type="EMBL" id="SNS33939.1"/>
    </source>
</evidence>
<reference evidence="2" key="1">
    <citation type="submission" date="2017-06" db="EMBL/GenBank/DDBJ databases">
        <authorList>
            <person name="Varghese N."/>
            <person name="Submissions S."/>
        </authorList>
    </citation>
    <scope>NUCLEOTIDE SEQUENCE [LARGE SCALE GENOMIC DNA]</scope>
    <source>
        <strain evidence="2">LNB2</strain>
    </source>
</reference>
<dbReference type="RefSeq" id="WP_245842662.1">
    <property type="nucleotide sequence ID" value="NZ_FZOS01000004.1"/>
</dbReference>
<dbReference type="EMBL" id="FZOS01000004">
    <property type="protein sequence ID" value="SNS33939.1"/>
    <property type="molecule type" value="Genomic_DNA"/>
</dbReference>
<sequence>MCYARSMTAGELQDRFIATLAREAGGGHRRWRIAVGPVRLYSIDTHPHCNWAVTPSGSAGEIERVERVADVLRQRHPIVTE</sequence>
<gene>
    <name evidence="1" type="ORF">SAMN06295912_104203</name>
</gene>
<keyword evidence="2" id="KW-1185">Reference proteome</keyword>
<protein>
    <submittedName>
        <fullName evidence="1">Uncharacterized protein</fullName>
    </submittedName>
</protein>
<evidence type="ECO:0000313" key="2">
    <source>
        <dbReference type="Proteomes" id="UP000198281"/>
    </source>
</evidence>
<name>A0A239DP38_9SPHN</name>
<organism evidence="1 2">
    <name type="scientific">Edaphosphingomonas laterariae</name>
    <dbReference type="NCBI Taxonomy" id="861865"/>
    <lineage>
        <taxon>Bacteria</taxon>
        <taxon>Pseudomonadati</taxon>
        <taxon>Pseudomonadota</taxon>
        <taxon>Alphaproteobacteria</taxon>
        <taxon>Sphingomonadales</taxon>
        <taxon>Rhizorhabdaceae</taxon>
        <taxon>Edaphosphingomonas</taxon>
    </lineage>
</organism>
<proteinExistence type="predicted"/>
<dbReference type="Proteomes" id="UP000198281">
    <property type="component" value="Unassembled WGS sequence"/>
</dbReference>